<evidence type="ECO:0000313" key="4">
    <source>
        <dbReference type="Proteomes" id="UP001501183"/>
    </source>
</evidence>
<keyword evidence="2" id="KW-0732">Signal</keyword>
<evidence type="ECO:0000256" key="1">
    <source>
        <dbReference type="SAM" id="MobiDB-lite"/>
    </source>
</evidence>
<feature type="region of interest" description="Disordered" evidence="1">
    <location>
        <begin position="84"/>
        <end position="108"/>
    </location>
</feature>
<comment type="caution">
    <text evidence="3">The sequence shown here is derived from an EMBL/GenBank/DDBJ whole genome shotgun (WGS) entry which is preliminary data.</text>
</comment>
<reference evidence="4" key="1">
    <citation type="journal article" date="2019" name="Int. J. Syst. Evol. Microbiol.">
        <title>The Global Catalogue of Microorganisms (GCM) 10K type strain sequencing project: providing services to taxonomists for standard genome sequencing and annotation.</title>
        <authorList>
            <consortium name="The Broad Institute Genomics Platform"/>
            <consortium name="The Broad Institute Genome Sequencing Center for Infectious Disease"/>
            <person name="Wu L."/>
            <person name="Ma J."/>
        </authorList>
    </citation>
    <scope>NUCLEOTIDE SEQUENCE [LARGE SCALE GENOMIC DNA]</scope>
    <source>
        <strain evidence="4">JCM 32206</strain>
    </source>
</reference>
<feature type="signal peptide" evidence="2">
    <location>
        <begin position="1"/>
        <end position="32"/>
    </location>
</feature>
<evidence type="ECO:0000313" key="3">
    <source>
        <dbReference type="EMBL" id="GAA4484707.1"/>
    </source>
</evidence>
<organism evidence="3 4">
    <name type="scientific">Rhodococcus olei</name>
    <dbReference type="NCBI Taxonomy" id="2161675"/>
    <lineage>
        <taxon>Bacteria</taxon>
        <taxon>Bacillati</taxon>
        <taxon>Actinomycetota</taxon>
        <taxon>Actinomycetes</taxon>
        <taxon>Mycobacteriales</taxon>
        <taxon>Nocardiaceae</taxon>
        <taxon>Rhodococcus</taxon>
    </lineage>
</organism>
<gene>
    <name evidence="3" type="ORF">GCM10023094_38380</name>
</gene>
<dbReference type="Proteomes" id="UP001501183">
    <property type="component" value="Unassembled WGS sequence"/>
</dbReference>
<feature type="chain" id="PRO_5045471505" evidence="2">
    <location>
        <begin position="33"/>
        <end position="108"/>
    </location>
</feature>
<sequence>MSRTPMRRGASALVAAALLGGAVGLGGGTASAAESSSDAVGSAEFVVNFALLGLLSGSVGAGSIDGADVWAGCGNCPPPDTPIGSIAWDDWLHGRPPGTSMPPPENIG</sequence>
<keyword evidence="4" id="KW-1185">Reference proteome</keyword>
<dbReference type="EMBL" id="BAABFB010000059">
    <property type="protein sequence ID" value="GAA4484707.1"/>
    <property type="molecule type" value="Genomic_DNA"/>
</dbReference>
<dbReference type="RefSeq" id="WP_345348653.1">
    <property type="nucleotide sequence ID" value="NZ_BAABFB010000059.1"/>
</dbReference>
<protein>
    <submittedName>
        <fullName evidence="3">Uncharacterized protein</fullName>
    </submittedName>
</protein>
<accession>A0ABP8PDC8</accession>
<feature type="compositionally biased region" description="Pro residues" evidence="1">
    <location>
        <begin position="99"/>
        <end position="108"/>
    </location>
</feature>
<evidence type="ECO:0000256" key="2">
    <source>
        <dbReference type="SAM" id="SignalP"/>
    </source>
</evidence>
<proteinExistence type="predicted"/>
<name>A0ABP8PDC8_9NOCA</name>